<evidence type="ECO:0000313" key="3">
    <source>
        <dbReference type="EMBL" id="MDO3681399.1"/>
    </source>
</evidence>
<dbReference type="InterPro" id="IPR012854">
    <property type="entry name" value="Cu_amine_oxidase-like_N"/>
</dbReference>
<evidence type="ECO:0000256" key="1">
    <source>
        <dbReference type="SAM" id="SignalP"/>
    </source>
</evidence>
<dbReference type="EMBL" id="JAUMKJ010000064">
    <property type="protein sequence ID" value="MDO3681399.1"/>
    <property type="molecule type" value="Genomic_DNA"/>
</dbReference>
<dbReference type="Proteomes" id="UP001168883">
    <property type="component" value="Unassembled WGS sequence"/>
</dbReference>
<gene>
    <name evidence="3" type="ORF">Q3C12_30860</name>
</gene>
<evidence type="ECO:0000259" key="2">
    <source>
        <dbReference type="Pfam" id="PF07833"/>
    </source>
</evidence>
<dbReference type="RefSeq" id="WP_302881220.1">
    <property type="nucleotide sequence ID" value="NZ_JAUMKJ010000064.1"/>
</dbReference>
<feature type="chain" id="PRO_5046197256" evidence="1">
    <location>
        <begin position="23"/>
        <end position="174"/>
    </location>
</feature>
<dbReference type="SUPFAM" id="SSF55383">
    <property type="entry name" value="Copper amine oxidase, domain N"/>
    <property type="match status" value="1"/>
</dbReference>
<protein>
    <submittedName>
        <fullName evidence="3">Stalk domain-containing protein</fullName>
    </submittedName>
</protein>
<sequence>MKKLIISLSVGMLLGSAATALAASNETVQATFAKFVFKVNGQEKELKTTPLVVDGTSYLPVREVAGLLGYELKYDEETRTINLDNIPKGDDKMPPAEINKNFVNHRVLLDFLVEKYKMAYKDWPSLGVYPDKPSEASLKFNGEIHILKFADGLVDVSPLLENGILSAQDLEKLQ</sequence>
<dbReference type="InterPro" id="IPR036582">
    <property type="entry name" value="Mao_N_sf"/>
</dbReference>
<keyword evidence="4" id="KW-1185">Reference proteome</keyword>
<name>A0ABT8VKA1_9BACL</name>
<proteinExistence type="predicted"/>
<feature type="domain" description="Copper amine oxidase-like N-terminal" evidence="2">
    <location>
        <begin position="22"/>
        <end position="82"/>
    </location>
</feature>
<reference evidence="3" key="1">
    <citation type="submission" date="2023-07" db="EMBL/GenBank/DDBJ databases">
        <authorList>
            <person name="Aktuganov G."/>
            <person name="Boyko T."/>
            <person name="Delegan Y."/>
            <person name="Galimzianova N."/>
            <person name="Gilvanova E."/>
            <person name="Korobov V."/>
            <person name="Kuzmina L."/>
            <person name="Melentiev A."/>
            <person name="Milman P."/>
            <person name="Ryabova A."/>
            <person name="Stupak E."/>
            <person name="Yasakov T."/>
            <person name="Zharikova N."/>
            <person name="Zhurenko E."/>
        </authorList>
    </citation>
    <scope>NUCLEOTIDE SEQUENCE</scope>
    <source>
        <strain evidence="3">IB-739</strain>
    </source>
</reference>
<evidence type="ECO:0000313" key="4">
    <source>
        <dbReference type="Proteomes" id="UP001168883"/>
    </source>
</evidence>
<feature type="signal peptide" evidence="1">
    <location>
        <begin position="1"/>
        <end position="22"/>
    </location>
</feature>
<accession>A0ABT8VKA1</accession>
<organism evidence="3 4">
    <name type="scientific">Paenibacillus ehimensis</name>
    <dbReference type="NCBI Taxonomy" id="79264"/>
    <lineage>
        <taxon>Bacteria</taxon>
        <taxon>Bacillati</taxon>
        <taxon>Bacillota</taxon>
        <taxon>Bacilli</taxon>
        <taxon>Bacillales</taxon>
        <taxon>Paenibacillaceae</taxon>
        <taxon>Paenibacillus</taxon>
    </lineage>
</organism>
<dbReference type="Pfam" id="PF07833">
    <property type="entry name" value="Cu_amine_oxidN1"/>
    <property type="match status" value="1"/>
</dbReference>
<keyword evidence="1" id="KW-0732">Signal</keyword>
<comment type="caution">
    <text evidence="3">The sequence shown here is derived from an EMBL/GenBank/DDBJ whole genome shotgun (WGS) entry which is preliminary data.</text>
</comment>